<dbReference type="GO" id="GO:0005764">
    <property type="term" value="C:lysosome"/>
    <property type="evidence" value="ECO:0007669"/>
    <property type="project" value="TreeGrafter"/>
</dbReference>
<evidence type="ECO:0000256" key="6">
    <source>
        <dbReference type="ARBA" id="ARBA00023295"/>
    </source>
</evidence>
<accession>A0AA35S5D2</accession>
<keyword evidence="5" id="KW-0378">Hydrolase</keyword>
<dbReference type="GO" id="GO:0016139">
    <property type="term" value="P:glycoside catabolic process"/>
    <property type="evidence" value="ECO:0007669"/>
    <property type="project" value="TreeGrafter"/>
</dbReference>
<dbReference type="EMBL" id="CASHTH010001979">
    <property type="protein sequence ID" value="CAI8022837.1"/>
    <property type="molecule type" value="Genomic_DNA"/>
</dbReference>
<evidence type="ECO:0000256" key="1">
    <source>
        <dbReference type="ARBA" id="ARBA00004071"/>
    </source>
</evidence>
<evidence type="ECO:0000313" key="11">
    <source>
        <dbReference type="Proteomes" id="UP001174909"/>
    </source>
</evidence>
<sequence>MRERGGHRACAQVIVFTHAQYDWLAGFRRMLLCWLTGGCLLLAAGVGGLQQYQPNWASLDSRPLPSWYDEAKVGIFIHWGLFSVPSYGGGKSGCEWFWENWVGRKDPWIVHFMQRNYLKTFTYPDFGPQFKAELFDPQKWVDLFERAGAKYIVLTSKHHEGWANWPSNEAWNWNSVDSGPQRDLVVSLHTHKWESYYSVMEGSWGYCRDHDIRKYRNISIIISELVTAVRYTWNAVNKSVYAILLEWPVSYSVTLGSVRPVAGSQVSLLGHNGTLAWGTSSQGYVVVSLPYLPLNSSLQHAWTLKFTSVYT</sequence>
<gene>
    <name evidence="10" type="ORF">GBAR_LOCUS13366</name>
</gene>
<evidence type="ECO:0000256" key="5">
    <source>
        <dbReference type="ARBA" id="ARBA00022801"/>
    </source>
</evidence>
<dbReference type="Pfam" id="PF01120">
    <property type="entry name" value="Alpha_L_fucos"/>
    <property type="match status" value="1"/>
</dbReference>
<comment type="function">
    <text evidence="1">Alpha-L-fucosidase is responsible for hydrolyzing the alpha-1,6-linked fucose joined to the reducing-end N-acetylglucosamine of the carbohydrate moieties of glycoproteins.</text>
</comment>
<comment type="caution">
    <text evidence="10">The sequence shown here is derived from an EMBL/GenBank/DDBJ whole genome shotgun (WGS) entry which is preliminary data.</text>
</comment>
<dbReference type="GO" id="GO:0006004">
    <property type="term" value="P:fucose metabolic process"/>
    <property type="evidence" value="ECO:0007669"/>
    <property type="project" value="InterPro"/>
</dbReference>
<dbReference type="InterPro" id="IPR016286">
    <property type="entry name" value="FUC_metazoa-typ"/>
</dbReference>
<feature type="domain" description="Glycoside hydrolase family 29 N-terminal" evidence="8">
    <location>
        <begin position="50"/>
        <end position="189"/>
    </location>
</feature>
<reference evidence="10" key="1">
    <citation type="submission" date="2023-03" db="EMBL/GenBank/DDBJ databases">
        <authorList>
            <person name="Steffen K."/>
            <person name="Cardenas P."/>
        </authorList>
    </citation>
    <scope>NUCLEOTIDE SEQUENCE</scope>
</reference>
<dbReference type="AlphaFoldDB" id="A0AA35S5D2"/>
<dbReference type="InterPro" id="IPR000933">
    <property type="entry name" value="Glyco_hydro_29"/>
</dbReference>
<dbReference type="InterPro" id="IPR017853">
    <property type="entry name" value="GH"/>
</dbReference>
<evidence type="ECO:0000256" key="2">
    <source>
        <dbReference type="ARBA" id="ARBA00007951"/>
    </source>
</evidence>
<dbReference type="SMART" id="SM00812">
    <property type="entry name" value="Alpha_L_fucos"/>
    <property type="match status" value="1"/>
</dbReference>
<dbReference type="InterPro" id="IPR031919">
    <property type="entry name" value="Fucosidase_C"/>
</dbReference>
<feature type="domain" description="Alpha-L-fucosidase C-terminal" evidence="9">
    <location>
        <begin position="227"/>
        <end position="307"/>
    </location>
</feature>
<keyword evidence="11" id="KW-1185">Reference proteome</keyword>
<evidence type="ECO:0000256" key="7">
    <source>
        <dbReference type="SAM" id="Phobius"/>
    </source>
</evidence>
<dbReference type="InterPro" id="IPR013780">
    <property type="entry name" value="Glyco_hydro_b"/>
</dbReference>
<protein>
    <recommendedName>
        <fullName evidence="3">alpha-L-fucosidase</fullName>
        <ecNumber evidence="3">3.2.1.51</ecNumber>
    </recommendedName>
</protein>
<keyword evidence="4" id="KW-0732">Signal</keyword>
<name>A0AA35S5D2_GEOBA</name>
<evidence type="ECO:0000259" key="9">
    <source>
        <dbReference type="Pfam" id="PF16757"/>
    </source>
</evidence>
<dbReference type="PRINTS" id="PR00741">
    <property type="entry name" value="GLHYDRLASE29"/>
</dbReference>
<keyword evidence="7" id="KW-1133">Transmembrane helix</keyword>
<dbReference type="GO" id="GO:0004560">
    <property type="term" value="F:alpha-L-fucosidase activity"/>
    <property type="evidence" value="ECO:0007669"/>
    <property type="project" value="UniProtKB-EC"/>
</dbReference>
<dbReference type="Gene3D" id="2.60.40.1180">
    <property type="entry name" value="Golgi alpha-mannosidase II"/>
    <property type="match status" value="1"/>
</dbReference>
<dbReference type="InterPro" id="IPR057739">
    <property type="entry name" value="Glyco_hydro_29_N"/>
</dbReference>
<dbReference type="EC" id="3.2.1.51" evidence="3"/>
<evidence type="ECO:0000256" key="3">
    <source>
        <dbReference type="ARBA" id="ARBA00012662"/>
    </source>
</evidence>
<dbReference type="PANTHER" id="PTHR10030:SF37">
    <property type="entry name" value="ALPHA-L-FUCOSIDASE-RELATED"/>
    <property type="match status" value="1"/>
</dbReference>
<dbReference type="PANTHER" id="PTHR10030">
    <property type="entry name" value="ALPHA-L-FUCOSIDASE"/>
    <property type="match status" value="1"/>
</dbReference>
<comment type="similarity">
    <text evidence="2">Belongs to the glycosyl hydrolase 29 family.</text>
</comment>
<organism evidence="10 11">
    <name type="scientific">Geodia barretti</name>
    <name type="common">Barrett's horny sponge</name>
    <dbReference type="NCBI Taxonomy" id="519541"/>
    <lineage>
        <taxon>Eukaryota</taxon>
        <taxon>Metazoa</taxon>
        <taxon>Porifera</taxon>
        <taxon>Demospongiae</taxon>
        <taxon>Heteroscleromorpha</taxon>
        <taxon>Tetractinellida</taxon>
        <taxon>Astrophorina</taxon>
        <taxon>Geodiidae</taxon>
        <taxon>Geodia</taxon>
    </lineage>
</organism>
<evidence type="ECO:0000256" key="4">
    <source>
        <dbReference type="ARBA" id="ARBA00022729"/>
    </source>
</evidence>
<dbReference type="SUPFAM" id="SSF51445">
    <property type="entry name" value="(Trans)glycosidases"/>
    <property type="match status" value="1"/>
</dbReference>
<dbReference type="Gene3D" id="3.20.20.80">
    <property type="entry name" value="Glycosidases"/>
    <property type="match status" value="1"/>
</dbReference>
<proteinExistence type="inferred from homology"/>
<evidence type="ECO:0000259" key="8">
    <source>
        <dbReference type="Pfam" id="PF01120"/>
    </source>
</evidence>
<keyword evidence="6" id="KW-0326">Glycosidase</keyword>
<evidence type="ECO:0000313" key="10">
    <source>
        <dbReference type="EMBL" id="CAI8022837.1"/>
    </source>
</evidence>
<keyword evidence="7" id="KW-0472">Membrane</keyword>
<feature type="transmembrane region" description="Helical" evidence="7">
    <location>
        <begin position="31"/>
        <end position="49"/>
    </location>
</feature>
<dbReference type="Pfam" id="PF16757">
    <property type="entry name" value="Fucosidase_C"/>
    <property type="match status" value="1"/>
</dbReference>
<keyword evidence="7" id="KW-0812">Transmembrane</keyword>
<dbReference type="Proteomes" id="UP001174909">
    <property type="component" value="Unassembled WGS sequence"/>
</dbReference>